<evidence type="ECO:0000313" key="1">
    <source>
        <dbReference type="EMBL" id="GGO79480.1"/>
    </source>
</evidence>
<dbReference type="GO" id="GO:0015774">
    <property type="term" value="P:polysaccharide transport"/>
    <property type="evidence" value="ECO:0007669"/>
    <property type="project" value="InterPro"/>
</dbReference>
<evidence type="ECO:0000313" key="2">
    <source>
        <dbReference type="Proteomes" id="UP000599578"/>
    </source>
</evidence>
<gene>
    <name evidence="1" type="ORF">GCM10011348_13840</name>
</gene>
<dbReference type="EMBL" id="BMLT01000003">
    <property type="protein sequence ID" value="GGO79480.1"/>
    <property type="molecule type" value="Genomic_DNA"/>
</dbReference>
<accession>A0A918DQI3</accession>
<comment type="caution">
    <text evidence="1">The sequence shown here is derived from an EMBL/GenBank/DDBJ whole genome shotgun (WGS) entry which is preliminary data.</text>
</comment>
<dbReference type="CDD" id="cd16441">
    <property type="entry name" value="beta_Kdo_transferase_KpsS"/>
    <property type="match status" value="1"/>
</dbReference>
<name>A0A918DQI3_9GAMM</name>
<organism evidence="1 2">
    <name type="scientific">Marinobacterium nitratireducens</name>
    <dbReference type="NCBI Taxonomy" id="518897"/>
    <lineage>
        <taxon>Bacteria</taxon>
        <taxon>Pseudomonadati</taxon>
        <taxon>Pseudomonadota</taxon>
        <taxon>Gammaproteobacteria</taxon>
        <taxon>Oceanospirillales</taxon>
        <taxon>Oceanospirillaceae</taxon>
        <taxon>Marinobacterium</taxon>
    </lineage>
</organism>
<sequence length="420" mass="47895">MKRLSFLLLQGPATPFFARLADTLLEQGHRVFKVNFCTGDTLFRNRAQNIVFDRPIEHWDAFLADLVERHGIDRVLLFGDCRPLHRRAIEQLKALGIKVHVYEEGYFRPNWITLEAGGTNGFSSLPKDPEWYLREAEKIAHYGDGDLVGGSLKVRAIQDMAYHISNLANPVLYPEYRTHRPHASHIEYLGWAQRFSRLPWRERRARQICQRLTAEQRPYYLFPLQLNSDYQIKVHSDFSGMPDAIAQVMRSFAEQAPRRAMLVIKNHPLDNGLINYRRLIEHLAGKLGLGRRVLFIDGGHLPTLLHSAKGVVTVNSTVGLSALFHGRPTQVLGKAIYNMRGLTHQGSLDSFWRQKQGPDKQLFHAFRNTIIHRTQLNGGFYNQRGIELAVQGSVQRLTQGAPIPVAEPVDDFAGEPAWES</sequence>
<dbReference type="AlphaFoldDB" id="A0A918DQI3"/>
<dbReference type="GO" id="GO:0000271">
    <property type="term" value="P:polysaccharide biosynthetic process"/>
    <property type="evidence" value="ECO:0007669"/>
    <property type="project" value="InterPro"/>
</dbReference>
<reference evidence="1 2" key="1">
    <citation type="journal article" date="2014" name="Int. J. Syst. Evol. Microbiol.">
        <title>Complete genome sequence of Corynebacterium casei LMG S-19264T (=DSM 44701T), isolated from a smear-ripened cheese.</title>
        <authorList>
            <consortium name="US DOE Joint Genome Institute (JGI-PGF)"/>
            <person name="Walter F."/>
            <person name="Albersmeier A."/>
            <person name="Kalinowski J."/>
            <person name="Ruckert C."/>
        </authorList>
    </citation>
    <scope>NUCLEOTIDE SEQUENCE [LARGE SCALE GENOMIC DNA]</scope>
    <source>
        <strain evidence="1 2">CGMCC 1.7286</strain>
    </source>
</reference>
<dbReference type="RefSeq" id="WP_188859808.1">
    <property type="nucleotide sequence ID" value="NZ_BMLT01000003.1"/>
</dbReference>
<proteinExistence type="predicted"/>
<protein>
    <submittedName>
        <fullName evidence="1">Capsular polysaccharide biosynthesis protein</fullName>
    </submittedName>
</protein>
<dbReference type="Proteomes" id="UP000599578">
    <property type="component" value="Unassembled WGS sequence"/>
</dbReference>
<dbReference type="Pfam" id="PF05159">
    <property type="entry name" value="Capsule_synth"/>
    <property type="match status" value="1"/>
</dbReference>
<keyword evidence="2" id="KW-1185">Reference proteome</keyword>
<dbReference type="InterPro" id="IPR007833">
    <property type="entry name" value="Capsule_polysaccharide_synth"/>
</dbReference>